<name>A0A9P6ZQQ2_9AGAM</name>
<dbReference type="OrthoDB" id="2685635at2759"/>
<evidence type="ECO:0000313" key="1">
    <source>
        <dbReference type="EMBL" id="KAG1774998.1"/>
    </source>
</evidence>
<keyword evidence="2" id="KW-1185">Reference proteome</keyword>
<dbReference type="EMBL" id="JABBWD010000037">
    <property type="protein sequence ID" value="KAG1774998.1"/>
    <property type="molecule type" value="Genomic_DNA"/>
</dbReference>
<dbReference type="AlphaFoldDB" id="A0A9P6ZQQ2"/>
<accession>A0A9P6ZQQ2</accession>
<reference evidence="1" key="1">
    <citation type="journal article" date="2020" name="New Phytol.">
        <title>Comparative genomics reveals dynamic genome evolution in host specialist ectomycorrhizal fungi.</title>
        <authorList>
            <person name="Lofgren L.A."/>
            <person name="Nguyen N.H."/>
            <person name="Vilgalys R."/>
            <person name="Ruytinx J."/>
            <person name="Liao H.L."/>
            <person name="Branco S."/>
            <person name="Kuo A."/>
            <person name="LaButti K."/>
            <person name="Lipzen A."/>
            <person name="Andreopoulos W."/>
            <person name="Pangilinan J."/>
            <person name="Riley R."/>
            <person name="Hundley H."/>
            <person name="Na H."/>
            <person name="Barry K."/>
            <person name="Grigoriev I.V."/>
            <person name="Stajich J.E."/>
            <person name="Kennedy P.G."/>
        </authorList>
    </citation>
    <scope>NUCLEOTIDE SEQUENCE</scope>
    <source>
        <strain evidence="1">DOB743</strain>
    </source>
</reference>
<organism evidence="1 2">
    <name type="scientific">Suillus placidus</name>
    <dbReference type="NCBI Taxonomy" id="48579"/>
    <lineage>
        <taxon>Eukaryota</taxon>
        <taxon>Fungi</taxon>
        <taxon>Dikarya</taxon>
        <taxon>Basidiomycota</taxon>
        <taxon>Agaricomycotina</taxon>
        <taxon>Agaricomycetes</taxon>
        <taxon>Agaricomycetidae</taxon>
        <taxon>Boletales</taxon>
        <taxon>Suillineae</taxon>
        <taxon>Suillaceae</taxon>
        <taxon>Suillus</taxon>
    </lineage>
</organism>
<evidence type="ECO:0000313" key="2">
    <source>
        <dbReference type="Proteomes" id="UP000714275"/>
    </source>
</evidence>
<sequence>MRNYGEALWHMLAHRQTTILVAIDSLCILEQLVELVKLPYCRRISAKKKRAKVERGRRRHLTGSGGWVSNNARVAGNERKDEEVTFYHLTSNGDWRGPTAAAKVAAKHIYDARVSCMTELPGNAPFAFDNNVTVKNLKWLQDKAAEGNDFRREGFPVEDRTLLCELEGRATIQAPVTLSFRELEQEDMSDALVLVGRKRWRTSGKWKL</sequence>
<dbReference type="Proteomes" id="UP000714275">
    <property type="component" value="Unassembled WGS sequence"/>
</dbReference>
<protein>
    <submittedName>
        <fullName evidence="1">Uncharacterized protein</fullName>
    </submittedName>
</protein>
<comment type="caution">
    <text evidence="1">The sequence shown here is derived from an EMBL/GenBank/DDBJ whole genome shotgun (WGS) entry which is preliminary data.</text>
</comment>
<gene>
    <name evidence="1" type="ORF">EV702DRAFT_1269678</name>
</gene>
<proteinExistence type="predicted"/>